<evidence type="ECO:0000313" key="3">
    <source>
        <dbReference type="EMBL" id="JAG19184.1"/>
    </source>
</evidence>
<reference evidence="2" key="2">
    <citation type="submission" date="2014-07" db="EMBL/GenBank/DDBJ databases">
        <authorList>
            <person name="Hull J."/>
        </authorList>
    </citation>
    <scope>NUCLEOTIDE SEQUENCE</scope>
</reference>
<proteinExistence type="predicted"/>
<feature type="compositionally biased region" description="Low complexity" evidence="1">
    <location>
        <begin position="121"/>
        <end position="136"/>
    </location>
</feature>
<reference evidence="2" key="1">
    <citation type="journal article" date="2014" name="PLoS ONE">
        <title>Transcriptome-Based Identification of ABC Transporters in the Western Tarnished Plant Bug Lygus hesperus.</title>
        <authorList>
            <person name="Hull J.J."/>
            <person name="Chaney K."/>
            <person name="Geib S.M."/>
            <person name="Fabrick J.A."/>
            <person name="Brent C.S."/>
            <person name="Walsh D."/>
            <person name="Lavine L.C."/>
        </authorList>
    </citation>
    <scope>NUCLEOTIDE SEQUENCE</scope>
</reference>
<feature type="non-terminal residue" evidence="2">
    <location>
        <position position="1"/>
    </location>
</feature>
<dbReference type="AlphaFoldDB" id="A0A0A9XK65"/>
<protein>
    <submittedName>
        <fullName evidence="2">Sn1-specific diacylglycerol lipase beta</fullName>
    </submittedName>
</protein>
<name>A0A0A9XK65_LYGHE</name>
<organism evidence="2">
    <name type="scientific">Lygus hesperus</name>
    <name type="common">Western plant bug</name>
    <dbReference type="NCBI Taxonomy" id="30085"/>
    <lineage>
        <taxon>Eukaryota</taxon>
        <taxon>Metazoa</taxon>
        <taxon>Ecdysozoa</taxon>
        <taxon>Arthropoda</taxon>
        <taxon>Hexapoda</taxon>
        <taxon>Insecta</taxon>
        <taxon>Pterygota</taxon>
        <taxon>Neoptera</taxon>
        <taxon>Paraneoptera</taxon>
        <taxon>Hemiptera</taxon>
        <taxon>Heteroptera</taxon>
        <taxon>Panheteroptera</taxon>
        <taxon>Cimicomorpha</taxon>
        <taxon>Miridae</taxon>
        <taxon>Mirini</taxon>
        <taxon>Lygus</taxon>
    </lineage>
</organism>
<feature type="region of interest" description="Disordered" evidence="1">
    <location>
        <begin position="111"/>
        <end position="156"/>
    </location>
</feature>
<evidence type="ECO:0000256" key="1">
    <source>
        <dbReference type="SAM" id="MobiDB-lite"/>
    </source>
</evidence>
<sequence>ESRAYITSIVYKSDIIPRLGIHSLFRLREQILQAFSFCGSNKWDILHAAWSKNENKLFRHDVDEKAIIDWRLAVPESDIIKLHTRQRHIPSPDEALQLVNQARRDINVAVFDTSKTRHTSHSSSSTDSHTADCSTSPKQAAEQQPSAADEVPVDPS</sequence>
<dbReference type="EMBL" id="GBHO01024421">
    <property type="protein sequence ID" value="JAG19183.1"/>
    <property type="molecule type" value="Transcribed_RNA"/>
</dbReference>
<dbReference type="EMBL" id="GBHO01024420">
    <property type="protein sequence ID" value="JAG19184.1"/>
    <property type="molecule type" value="Transcribed_RNA"/>
</dbReference>
<feature type="compositionally biased region" description="Polar residues" evidence="1">
    <location>
        <begin position="137"/>
        <end position="146"/>
    </location>
</feature>
<gene>
    <name evidence="2" type="primary">DAGLB_2</name>
    <name evidence="3" type="synonym">DAGLB_1</name>
    <name evidence="3" type="ORF">CM83_5363</name>
    <name evidence="2" type="ORF">CM83_5365</name>
</gene>
<evidence type="ECO:0000313" key="2">
    <source>
        <dbReference type="EMBL" id="JAG19183.1"/>
    </source>
</evidence>
<accession>A0A0A9XK65</accession>